<dbReference type="PANTHER" id="PTHR47894:SF1">
    <property type="entry name" value="HTH-TYPE TRANSCRIPTIONAL REGULATOR VQSM"/>
    <property type="match status" value="1"/>
</dbReference>
<dbReference type="EMBL" id="BAABLX010000079">
    <property type="protein sequence ID" value="GAA4960412.1"/>
    <property type="molecule type" value="Genomic_DNA"/>
</dbReference>
<proteinExistence type="predicted"/>
<name>A0AAV3U938_9ALTE</name>
<keyword evidence="6" id="KW-1185">Reference proteome</keyword>
<dbReference type="GO" id="GO:0000976">
    <property type="term" value="F:transcription cis-regulatory region binding"/>
    <property type="evidence" value="ECO:0007669"/>
    <property type="project" value="TreeGrafter"/>
</dbReference>
<dbReference type="SMART" id="SM00342">
    <property type="entry name" value="HTH_ARAC"/>
    <property type="match status" value="1"/>
</dbReference>
<evidence type="ECO:0000313" key="5">
    <source>
        <dbReference type="EMBL" id="GAA4960412.1"/>
    </source>
</evidence>
<feature type="domain" description="HTH araC/xylS-type" evidence="4">
    <location>
        <begin position="242"/>
        <end position="343"/>
    </location>
</feature>
<dbReference type="InterPro" id="IPR009057">
    <property type="entry name" value="Homeodomain-like_sf"/>
</dbReference>
<evidence type="ECO:0000256" key="1">
    <source>
        <dbReference type="ARBA" id="ARBA00023015"/>
    </source>
</evidence>
<keyword evidence="2" id="KW-0238">DNA-binding</keyword>
<gene>
    <name evidence="5" type="ORF">GCM10025791_47150</name>
</gene>
<dbReference type="PANTHER" id="PTHR47894">
    <property type="entry name" value="HTH-TYPE TRANSCRIPTIONAL REGULATOR GADX"/>
    <property type="match status" value="1"/>
</dbReference>
<dbReference type="PROSITE" id="PS01124">
    <property type="entry name" value="HTH_ARAC_FAMILY_2"/>
    <property type="match status" value="1"/>
</dbReference>
<dbReference type="InterPro" id="IPR018060">
    <property type="entry name" value="HTH_AraC"/>
</dbReference>
<evidence type="ECO:0000256" key="3">
    <source>
        <dbReference type="ARBA" id="ARBA00023163"/>
    </source>
</evidence>
<reference evidence="6" key="1">
    <citation type="journal article" date="2019" name="Int. J. Syst. Evol. Microbiol.">
        <title>The Global Catalogue of Microorganisms (GCM) 10K type strain sequencing project: providing services to taxonomists for standard genome sequencing and annotation.</title>
        <authorList>
            <consortium name="The Broad Institute Genomics Platform"/>
            <consortium name="The Broad Institute Genome Sequencing Center for Infectious Disease"/>
            <person name="Wu L."/>
            <person name="Ma J."/>
        </authorList>
    </citation>
    <scope>NUCLEOTIDE SEQUENCE [LARGE SCALE GENOMIC DNA]</scope>
    <source>
        <strain evidence="6">JCM 19134</strain>
    </source>
</reference>
<keyword evidence="3" id="KW-0804">Transcription</keyword>
<accession>A0AAV3U938</accession>
<dbReference type="InterPro" id="IPR032687">
    <property type="entry name" value="AraC-type_N"/>
</dbReference>
<dbReference type="Pfam" id="PF12625">
    <property type="entry name" value="Arabinose_bd"/>
    <property type="match status" value="1"/>
</dbReference>
<dbReference type="GO" id="GO:0003700">
    <property type="term" value="F:DNA-binding transcription factor activity"/>
    <property type="evidence" value="ECO:0007669"/>
    <property type="project" value="InterPro"/>
</dbReference>
<dbReference type="Proteomes" id="UP001409585">
    <property type="component" value="Unassembled WGS sequence"/>
</dbReference>
<dbReference type="AlphaFoldDB" id="A0AAV3U938"/>
<evidence type="ECO:0000256" key="2">
    <source>
        <dbReference type="ARBA" id="ARBA00023125"/>
    </source>
</evidence>
<dbReference type="GO" id="GO:0005829">
    <property type="term" value="C:cytosol"/>
    <property type="evidence" value="ECO:0007669"/>
    <property type="project" value="TreeGrafter"/>
</dbReference>
<keyword evidence="1" id="KW-0805">Transcription regulation</keyword>
<dbReference type="Gene3D" id="1.10.10.60">
    <property type="entry name" value="Homeodomain-like"/>
    <property type="match status" value="1"/>
</dbReference>
<organism evidence="5 6">
    <name type="scientific">Halioxenophilus aromaticivorans</name>
    <dbReference type="NCBI Taxonomy" id="1306992"/>
    <lineage>
        <taxon>Bacteria</taxon>
        <taxon>Pseudomonadati</taxon>
        <taxon>Pseudomonadota</taxon>
        <taxon>Gammaproteobacteria</taxon>
        <taxon>Alteromonadales</taxon>
        <taxon>Alteromonadaceae</taxon>
        <taxon>Halioxenophilus</taxon>
    </lineage>
</organism>
<evidence type="ECO:0000313" key="6">
    <source>
        <dbReference type="Proteomes" id="UP001409585"/>
    </source>
</evidence>
<dbReference type="RefSeq" id="WP_345427854.1">
    <property type="nucleotide sequence ID" value="NZ_AP031496.1"/>
</dbReference>
<protein>
    <submittedName>
        <fullName evidence="5">AraC family transcriptional regulator</fullName>
    </submittedName>
</protein>
<comment type="caution">
    <text evidence="5">The sequence shown here is derived from an EMBL/GenBank/DDBJ whole genome shotgun (WGS) entry which is preliminary data.</text>
</comment>
<evidence type="ECO:0000259" key="4">
    <source>
        <dbReference type="PROSITE" id="PS01124"/>
    </source>
</evidence>
<dbReference type="Pfam" id="PF12833">
    <property type="entry name" value="HTH_18"/>
    <property type="match status" value="1"/>
</dbReference>
<dbReference type="SUPFAM" id="SSF46689">
    <property type="entry name" value="Homeodomain-like"/>
    <property type="match status" value="1"/>
</dbReference>
<sequence>MCQWYTSQSPLIPSQGIPLNLLDLFQSYDPTCHHLLRSTKLFLSDIINTDTPPVISTHQLVTLIGNATNLTNTPDTAFLIGQRFFNSDSGPANAVLLNSPNLYIALETLQRFQPLLSPLMTLKFFHDEQDCFIFWRDDSGSHKLNTKLVEIMTVALVSYCKRQFGQHPPWKIYFNYRAPNHLEQYWLHIGENLYFNTAICAMRIPKEYLFKQWREESLSYTLRKTQAEAQLSLLPAQQSLISRVNCVIATGLQTGDKRYMQLETVAEALKISSATLKRHLKFYNTSYQKLLDQERLYQAVYLMHKEKLTQSAIAEKLGFHDNSSYRRSLKRLTGILPSELGLI</sequence>